<dbReference type="Proteomes" id="UP001140217">
    <property type="component" value="Unassembled WGS sequence"/>
</dbReference>
<reference evidence="2" key="1">
    <citation type="submission" date="2022-07" db="EMBL/GenBank/DDBJ databases">
        <title>Phylogenomic reconstructions and comparative analyses of Kickxellomycotina fungi.</title>
        <authorList>
            <person name="Reynolds N.K."/>
            <person name="Stajich J.E."/>
            <person name="Barry K."/>
            <person name="Grigoriev I.V."/>
            <person name="Crous P."/>
            <person name="Smith M.E."/>
        </authorList>
    </citation>
    <scope>NUCLEOTIDE SEQUENCE</scope>
    <source>
        <strain evidence="2">NBRC 105414</strain>
    </source>
</reference>
<dbReference type="EMBL" id="JANBUL010000140">
    <property type="protein sequence ID" value="KAJ2780395.1"/>
    <property type="molecule type" value="Genomic_DNA"/>
</dbReference>
<feature type="region of interest" description="Disordered" evidence="1">
    <location>
        <begin position="11"/>
        <end position="58"/>
    </location>
</feature>
<proteinExistence type="predicted"/>
<organism evidence="2 3">
    <name type="scientific">Coemansia javaensis</name>
    <dbReference type="NCBI Taxonomy" id="2761396"/>
    <lineage>
        <taxon>Eukaryota</taxon>
        <taxon>Fungi</taxon>
        <taxon>Fungi incertae sedis</taxon>
        <taxon>Zoopagomycota</taxon>
        <taxon>Kickxellomycotina</taxon>
        <taxon>Kickxellomycetes</taxon>
        <taxon>Kickxellales</taxon>
        <taxon>Kickxellaceae</taxon>
        <taxon>Coemansia</taxon>
    </lineage>
</organism>
<accession>A0A9W8HA95</accession>
<dbReference type="OrthoDB" id="5546753at2759"/>
<feature type="compositionally biased region" description="Pro residues" evidence="1">
    <location>
        <begin position="16"/>
        <end position="27"/>
    </location>
</feature>
<evidence type="ECO:0000313" key="3">
    <source>
        <dbReference type="Proteomes" id="UP001140217"/>
    </source>
</evidence>
<feature type="compositionally biased region" description="Pro residues" evidence="1">
    <location>
        <begin position="43"/>
        <end position="57"/>
    </location>
</feature>
<name>A0A9W8HA95_9FUNG</name>
<gene>
    <name evidence="2" type="ORF">H4R18_003476</name>
</gene>
<evidence type="ECO:0008006" key="4">
    <source>
        <dbReference type="Google" id="ProtNLM"/>
    </source>
</evidence>
<keyword evidence="3" id="KW-1185">Reference proteome</keyword>
<protein>
    <recommendedName>
        <fullName evidence="4">Adhesin domain-containing protein</fullName>
    </recommendedName>
</protein>
<dbReference type="AlphaFoldDB" id="A0A9W8HA95"/>
<comment type="caution">
    <text evidence="2">The sequence shown here is derived from an EMBL/GenBank/DDBJ whole genome shotgun (WGS) entry which is preliminary data.</text>
</comment>
<evidence type="ECO:0000256" key="1">
    <source>
        <dbReference type="SAM" id="MobiDB-lite"/>
    </source>
</evidence>
<evidence type="ECO:0000313" key="2">
    <source>
        <dbReference type="EMBL" id="KAJ2780395.1"/>
    </source>
</evidence>
<sequence>MAHAAEACDIADMDCCPPPGEAPPPYAPFDTDQGPPIAGDGPSAPPADGEPPPPPPLVSTEMAVATRAGRTVASQLLAPPGAIALEVADFGSVAVTVRAGETSGGLVRVGATLQHGPGVAVAATSQVDKAGQRTIRLGAAAGNARAQVECEIVLPTGAAAALDALALRLPAGTWLDVAGIGRGVVRRLDVAVIAGAVQLAHVHADSLRVAVVDGAISAADVAVGQAAEFVACAGQVRLSRCAAATVRANTPGAALVMREVAAETLSVRGRQAAIALRDARATVATVRTAAGSVVLDGVAAETLDVRTETAPVHGAWTVGRALRIAADSAMVQGQLALAADAVQAAVTTAGWPVRLAVARSFRGFFDVRAAGSVATFDLADAVFHERAPHHLQGVVGTGPSSIRVASAGSPVVITAL</sequence>